<dbReference type="UniPathway" id="UPA00868">
    <property type="reaction ID" value="UER00840"/>
</dbReference>
<evidence type="ECO:0000259" key="11">
    <source>
        <dbReference type="PROSITE" id="PS50968"/>
    </source>
</evidence>
<dbReference type="FunFam" id="3.30.559.10:FF:000007">
    <property type="entry name" value="Dihydrolipoamide acetyltransferase component of pyruvate dehydrogenase complex"/>
    <property type="match status" value="1"/>
</dbReference>
<name>A0A0W4ZRS5_PNEJ7</name>
<dbReference type="InterPro" id="IPR023213">
    <property type="entry name" value="CAT-like_dom_sf"/>
</dbReference>
<comment type="pathway">
    <text evidence="2">Amino-acid degradation; L-lysine degradation via saccharopine pathway; glutaryl-CoA from L-lysine: step 6/6.</text>
</comment>
<dbReference type="Gene3D" id="2.40.50.100">
    <property type="match status" value="1"/>
</dbReference>
<evidence type="ECO:0000256" key="4">
    <source>
        <dbReference type="ARBA" id="ARBA00012945"/>
    </source>
</evidence>
<dbReference type="SUPFAM" id="SSF51230">
    <property type="entry name" value="Single hybrid motif"/>
    <property type="match status" value="1"/>
</dbReference>
<dbReference type="GeneID" id="28940124"/>
<dbReference type="InterPro" id="IPR006255">
    <property type="entry name" value="SucB"/>
</dbReference>
<dbReference type="Proteomes" id="UP000053447">
    <property type="component" value="Unassembled WGS sequence"/>
</dbReference>
<comment type="caution">
    <text evidence="12">The sequence shown here is derived from an EMBL/GenBank/DDBJ whole genome shotgun (WGS) entry which is preliminary data.</text>
</comment>
<dbReference type="InterPro" id="IPR000089">
    <property type="entry name" value="Biotin_lipoyl"/>
</dbReference>
<keyword evidence="6" id="KW-0808">Transferase</keyword>
<dbReference type="GO" id="GO:0045252">
    <property type="term" value="C:oxoglutarate dehydrogenase complex"/>
    <property type="evidence" value="ECO:0007669"/>
    <property type="project" value="EnsemblFungi"/>
</dbReference>
<dbReference type="InterPro" id="IPR050537">
    <property type="entry name" value="2-oxoacid_dehydrogenase"/>
</dbReference>
<keyword evidence="5" id="KW-0816">Tricarboxylic acid cycle</keyword>
<dbReference type="OrthoDB" id="5391403at2759"/>
<evidence type="ECO:0000313" key="12">
    <source>
        <dbReference type="EMBL" id="KTW31054.1"/>
    </source>
</evidence>
<reference evidence="13" key="1">
    <citation type="journal article" date="2016" name="Nat. Commun.">
        <title>Genome analysis of three Pneumocystis species reveals adaptation mechanisms to life exclusively in mammalian hosts.</title>
        <authorList>
            <person name="Ma L."/>
            <person name="Chen Z."/>
            <person name="Huang D.W."/>
            <person name="Kutty G."/>
            <person name="Ishihara M."/>
            <person name="Wang H."/>
            <person name="Abouelleil A."/>
            <person name="Bishop L."/>
            <person name="Davey E."/>
            <person name="Deng R."/>
            <person name="Deng X."/>
            <person name="Fan L."/>
            <person name="Fantoni G."/>
            <person name="Fitzgerald M."/>
            <person name="Gogineni E."/>
            <person name="Goldberg J.M."/>
            <person name="Handley G."/>
            <person name="Hu X."/>
            <person name="Huber C."/>
            <person name="Jiao X."/>
            <person name="Jones K."/>
            <person name="Levin J.Z."/>
            <person name="Liu Y."/>
            <person name="Macdonald P."/>
            <person name="Melnikov A."/>
            <person name="Raley C."/>
            <person name="Sassi M."/>
            <person name="Sherman B.T."/>
            <person name="Song X."/>
            <person name="Sykes S."/>
            <person name="Tran B."/>
            <person name="Walsh L."/>
            <person name="Xia Y."/>
            <person name="Yang J."/>
            <person name="Young S."/>
            <person name="Zeng Q."/>
            <person name="Zheng X."/>
            <person name="Stephens R."/>
            <person name="Nusbaum C."/>
            <person name="Birren B.W."/>
            <person name="Azadi P."/>
            <person name="Lempicki R.A."/>
            <person name="Cuomo C.A."/>
            <person name="Kovacs J.A."/>
        </authorList>
    </citation>
    <scope>NUCLEOTIDE SEQUENCE [LARGE SCALE GENOMIC DNA]</scope>
    <source>
        <strain evidence="13">RU7</strain>
    </source>
</reference>
<dbReference type="GO" id="GO:0033512">
    <property type="term" value="P:L-lysine catabolic process to acetyl-CoA via saccharopine"/>
    <property type="evidence" value="ECO:0007669"/>
    <property type="project" value="UniProtKB-UniPathway"/>
</dbReference>
<evidence type="ECO:0000256" key="1">
    <source>
        <dbReference type="ARBA" id="ARBA00001938"/>
    </source>
</evidence>
<dbReference type="eggNOG" id="KOG0559">
    <property type="taxonomic scope" value="Eukaryota"/>
</dbReference>
<dbReference type="CDD" id="cd06849">
    <property type="entry name" value="lipoyl_domain"/>
    <property type="match status" value="1"/>
</dbReference>
<dbReference type="Gene3D" id="3.30.559.10">
    <property type="entry name" value="Chloramphenicol acetyltransferase-like domain"/>
    <property type="match status" value="1"/>
</dbReference>
<dbReference type="AlphaFoldDB" id="A0A0W4ZRS5"/>
<dbReference type="PROSITE" id="PS00189">
    <property type="entry name" value="LIPOYL"/>
    <property type="match status" value="1"/>
</dbReference>
<feature type="domain" description="Lipoyl-binding" evidence="11">
    <location>
        <begin position="50"/>
        <end position="125"/>
    </location>
</feature>
<keyword evidence="8" id="KW-0809">Transit peptide</keyword>
<dbReference type="Pfam" id="PF00364">
    <property type="entry name" value="Biotin_lipoyl"/>
    <property type="match status" value="1"/>
</dbReference>
<evidence type="ECO:0000256" key="8">
    <source>
        <dbReference type="ARBA" id="ARBA00022946"/>
    </source>
</evidence>
<dbReference type="STRING" id="1408657.A0A0W4ZRS5"/>
<dbReference type="InterPro" id="IPR011053">
    <property type="entry name" value="Single_hybrid_motif"/>
</dbReference>
<keyword evidence="9" id="KW-0012">Acyltransferase</keyword>
<dbReference type="InterPro" id="IPR003016">
    <property type="entry name" value="2-oxoA_DH_lipoyl-BS"/>
</dbReference>
<organism evidence="12 13">
    <name type="scientific">Pneumocystis jirovecii (strain RU7)</name>
    <name type="common">Human pneumocystis pneumonia agent</name>
    <dbReference type="NCBI Taxonomy" id="1408657"/>
    <lineage>
        <taxon>Eukaryota</taxon>
        <taxon>Fungi</taxon>
        <taxon>Dikarya</taxon>
        <taxon>Ascomycota</taxon>
        <taxon>Taphrinomycotina</taxon>
        <taxon>Pneumocystomycetes</taxon>
        <taxon>Pneumocystaceae</taxon>
        <taxon>Pneumocystis</taxon>
    </lineage>
</organism>
<dbReference type="Pfam" id="PF00198">
    <property type="entry name" value="2-oxoacid_dh"/>
    <property type="match status" value="1"/>
</dbReference>
<evidence type="ECO:0000313" key="13">
    <source>
        <dbReference type="Proteomes" id="UP000053447"/>
    </source>
</evidence>
<protein>
    <recommendedName>
        <fullName evidence="4">dihydrolipoyllysine-residue succinyltransferase</fullName>
        <ecNumber evidence="4">2.3.1.61</ecNumber>
    </recommendedName>
    <alternativeName>
        <fullName evidence="10">2-oxoglutarate dehydrogenase complex component E2</fullName>
    </alternativeName>
</protein>
<gene>
    <name evidence="12" type="ORF">T551_01606</name>
</gene>
<dbReference type="GO" id="GO:0006103">
    <property type="term" value="P:2-oxoglutarate metabolic process"/>
    <property type="evidence" value="ECO:0007669"/>
    <property type="project" value="EnsemblFungi"/>
</dbReference>
<evidence type="ECO:0000256" key="7">
    <source>
        <dbReference type="ARBA" id="ARBA00022823"/>
    </source>
</evidence>
<evidence type="ECO:0000256" key="9">
    <source>
        <dbReference type="ARBA" id="ARBA00023315"/>
    </source>
</evidence>
<evidence type="ECO:0000256" key="5">
    <source>
        <dbReference type="ARBA" id="ARBA00022532"/>
    </source>
</evidence>
<sequence>MFHKFTKVPKSYNFYKLPTINNIFKTSYIKNFQCIPNKIKQLNKIQAYATKTIQVPQMAESITEGTLKQWNKKIGDFVNQDDEIATIETDKIDVTVNSPVSGILKEILKHEEDIIQAGQDMCIIELSNEQPKNYKSIQNIENTETISVLKESQSSKNYKPSEMELKKDITKQENIQAKDVNQFIPISEKSEFNSFNTFKTSQNNRQEHIVKMSRMRSRIASRLKESQNTTAFLTTFNEADMSSIIEMRSLYKDEILKETGIKLGFMSAFIKASIAALKKVPVINASITGSNGGDKIVYRDYVDVSVAVATPKGLITPVIRNAETLSFIEIEKTISELSSKARENKLTIEDTVGGTFTISNGGVFGSMLSTPIINLPQTAVLGLHAIKDRAVVINGQIVIRPIMYLALTYDHRLVDGRESVTFLRLLKEYIEDPRKLLL</sequence>
<evidence type="ECO:0000256" key="3">
    <source>
        <dbReference type="ARBA" id="ARBA00007317"/>
    </source>
</evidence>
<evidence type="ECO:0000256" key="6">
    <source>
        <dbReference type="ARBA" id="ARBA00022679"/>
    </source>
</evidence>
<dbReference type="GO" id="GO:0042645">
    <property type="term" value="C:mitochondrial nucleoid"/>
    <property type="evidence" value="ECO:0007669"/>
    <property type="project" value="EnsemblFungi"/>
</dbReference>
<dbReference type="GO" id="GO:0006099">
    <property type="term" value="P:tricarboxylic acid cycle"/>
    <property type="evidence" value="ECO:0007669"/>
    <property type="project" value="UniProtKB-KW"/>
</dbReference>
<keyword evidence="7" id="KW-0450">Lipoyl</keyword>
<dbReference type="EMBL" id="LFWA01000006">
    <property type="protein sequence ID" value="KTW31054.1"/>
    <property type="molecule type" value="Genomic_DNA"/>
</dbReference>
<dbReference type="EC" id="2.3.1.61" evidence="4"/>
<accession>A0A0W4ZRS5</accession>
<comment type="cofactor">
    <cofactor evidence="1">
        <name>(R)-lipoate</name>
        <dbReference type="ChEBI" id="CHEBI:83088"/>
    </cofactor>
</comment>
<dbReference type="InterPro" id="IPR001078">
    <property type="entry name" value="2-oxoacid_DH_actylTfrase"/>
</dbReference>
<dbReference type="PROSITE" id="PS50968">
    <property type="entry name" value="BIOTINYL_LIPOYL"/>
    <property type="match status" value="1"/>
</dbReference>
<evidence type="ECO:0000256" key="10">
    <source>
        <dbReference type="ARBA" id="ARBA00032406"/>
    </source>
</evidence>
<dbReference type="PANTHER" id="PTHR43416">
    <property type="entry name" value="DIHYDROLIPOYLLYSINE-RESIDUE SUCCINYLTRANSFERASE COMPONENT OF 2-OXOGLUTARATE DEHYDROGENASE COMPLEX, MITOCHONDRIAL-RELATED"/>
    <property type="match status" value="1"/>
</dbReference>
<dbReference type="GO" id="GO:0004149">
    <property type="term" value="F:dihydrolipoyllysine-residue succinyltransferase activity"/>
    <property type="evidence" value="ECO:0007669"/>
    <property type="project" value="UniProtKB-EC"/>
</dbReference>
<keyword evidence="13" id="KW-1185">Reference proteome</keyword>
<comment type="similarity">
    <text evidence="3">Belongs to the 2-oxoacid dehydrogenase family.</text>
</comment>
<dbReference type="PANTHER" id="PTHR43416:SF5">
    <property type="entry name" value="DIHYDROLIPOYLLYSINE-RESIDUE SUCCINYLTRANSFERASE COMPONENT OF 2-OXOGLUTARATE DEHYDROGENASE COMPLEX, MITOCHONDRIAL"/>
    <property type="match status" value="1"/>
</dbReference>
<dbReference type="NCBIfam" id="TIGR01347">
    <property type="entry name" value="sucB"/>
    <property type="match status" value="1"/>
</dbReference>
<dbReference type="NCBIfam" id="NF004309">
    <property type="entry name" value="PRK05704.1"/>
    <property type="match status" value="1"/>
</dbReference>
<dbReference type="VEuPathDB" id="FungiDB:T551_01606"/>
<proteinExistence type="inferred from homology"/>
<dbReference type="SUPFAM" id="SSF52777">
    <property type="entry name" value="CoA-dependent acyltransferases"/>
    <property type="match status" value="1"/>
</dbReference>
<evidence type="ECO:0000256" key="2">
    <source>
        <dbReference type="ARBA" id="ARBA00005145"/>
    </source>
</evidence>
<dbReference type="RefSeq" id="XP_018230044.1">
    <property type="nucleotide sequence ID" value="XM_018373869.1"/>
</dbReference>